<evidence type="ECO:0000256" key="3">
    <source>
        <dbReference type="ARBA" id="ARBA00022989"/>
    </source>
</evidence>
<comment type="subcellular location">
    <subcellularLocation>
        <location evidence="1">Membrane</location>
        <topology evidence="1">Multi-pass membrane protein</topology>
    </subcellularLocation>
</comment>
<keyword evidence="7" id="KW-1185">Reference proteome</keyword>
<evidence type="ECO:0000313" key="7">
    <source>
        <dbReference type="Proteomes" id="UP000721415"/>
    </source>
</evidence>
<sequence length="179" mass="20647">MVTLIILAILAFGFYTGYRSGLIMQGIRLIGYIITFLLATRYFDVLSEWVAMFIPFPAIQPDSELVMYDEVQSFYLDKAFYNLLTFFIIWLAGWVITNALSVLFTKIAYYDFLHIANRIIGGIINFLVVYFIVFMVLYLLSLLPIEFIQQQFVNNPLIFWIVDSTPILADYADKLGLGV</sequence>
<reference evidence="6 7" key="1">
    <citation type="submission" date="2020-07" db="EMBL/GenBank/DDBJ databases">
        <title>Facklamia lactis sp. nov., isolated from raw milk.</title>
        <authorList>
            <person name="Doll E.V."/>
            <person name="Huptas C."/>
            <person name="Staib L."/>
            <person name="Wenning M."/>
            <person name="Scherer S."/>
        </authorList>
    </citation>
    <scope>NUCLEOTIDE SEQUENCE [LARGE SCALE GENOMIC DNA]</scope>
    <source>
        <strain evidence="6 7">DSM 111018</strain>
    </source>
</reference>
<evidence type="ECO:0000256" key="1">
    <source>
        <dbReference type="ARBA" id="ARBA00004141"/>
    </source>
</evidence>
<evidence type="ECO:0000313" key="6">
    <source>
        <dbReference type="EMBL" id="MBG9985972.1"/>
    </source>
</evidence>
<evidence type="ECO:0000256" key="2">
    <source>
        <dbReference type="ARBA" id="ARBA00022692"/>
    </source>
</evidence>
<dbReference type="InterPro" id="IPR003825">
    <property type="entry name" value="Colicin-V_CvpA"/>
</dbReference>
<dbReference type="Pfam" id="PF02674">
    <property type="entry name" value="Colicin_V"/>
    <property type="match status" value="1"/>
</dbReference>
<feature type="transmembrane region" description="Helical" evidence="5">
    <location>
        <begin position="29"/>
        <end position="59"/>
    </location>
</feature>
<keyword evidence="2 5" id="KW-0812">Transmembrane</keyword>
<dbReference type="PANTHER" id="PTHR37306">
    <property type="entry name" value="COLICIN V PRODUCTION PROTEIN"/>
    <property type="match status" value="1"/>
</dbReference>
<gene>
    <name evidence="6" type="ORF">HZY91_03575</name>
</gene>
<feature type="transmembrane region" description="Helical" evidence="5">
    <location>
        <begin position="119"/>
        <end position="140"/>
    </location>
</feature>
<name>A0ABS0LPD0_9LACT</name>
<dbReference type="RefSeq" id="WP_197114884.1">
    <property type="nucleotide sequence ID" value="NZ_JACBXQ010000002.1"/>
</dbReference>
<organism evidence="6 7">
    <name type="scientific">Facklamia lactis</name>
    <dbReference type="NCBI Taxonomy" id="2749967"/>
    <lineage>
        <taxon>Bacteria</taxon>
        <taxon>Bacillati</taxon>
        <taxon>Bacillota</taxon>
        <taxon>Bacilli</taxon>
        <taxon>Lactobacillales</taxon>
        <taxon>Aerococcaceae</taxon>
        <taxon>Facklamia</taxon>
    </lineage>
</organism>
<protein>
    <submittedName>
        <fullName evidence="6">CvpA family protein</fullName>
    </submittedName>
</protein>
<accession>A0ABS0LPD0</accession>
<keyword evidence="4 5" id="KW-0472">Membrane</keyword>
<evidence type="ECO:0000256" key="5">
    <source>
        <dbReference type="SAM" id="Phobius"/>
    </source>
</evidence>
<dbReference type="EMBL" id="JACBXQ010000002">
    <property type="protein sequence ID" value="MBG9985972.1"/>
    <property type="molecule type" value="Genomic_DNA"/>
</dbReference>
<keyword evidence="3 5" id="KW-1133">Transmembrane helix</keyword>
<proteinExistence type="predicted"/>
<feature type="transmembrane region" description="Helical" evidence="5">
    <location>
        <begin position="80"/>
        <end position="104"/>
    </location>
</feature>
<dbReference type="PANTHER" id="PTHR37306:SF1">
    <property type="entry name" value="COLICIN V PRODUCTION PROTEIN"/>
    <property type="match status" value="1"/>
</dbReference>
<evidence type="ECO:0000256" key="4">
    <source>
        <dbReference type="ARBA" id="ARBA00023136"/>
    </source>
</evidence>
<comment type="caution">
    <text evidence="6">The sequence shown here is derived from an EMBL/GenBank/DDBJ whole genome shotgun (WGS) entry which is preliminary data.</text>
</comment>
<dbReference type="Proteomes" id="UP000721415">
    <property type="component" value="Unassembled WGS sequence"/>
</dbReference>